<reference evidence="3 4" key="1">
    <citation type="submission" date="2020-08" db="EMBL/GenBank/DDBJ databases">
        <title>Genemic of Streptomyces polyaspartic.</title>
        <authorList>
            <person name="Liu W."/>
        </authorList>
    </citation>
    <scope>NUCLEOTIDE SEQUENCE [LARGE SCALE GENOMIC DNA]</scope>
    <source>
        <strain evidence="3 4">TRM66268-LWL</strain>
    </source>
</reference>
<dbReference type="EMBL" id="JACTVJ010000013">
    <property type="protein sequence ID" value="MBC9716253.1"/>
    <property type="molecule type" value="Genomic_DNA"/>
</dbReference>
<feature type="compositionally biased region" description="Basic and acidic residues" evidence="1">
    <location>
        <begin position="373"/>
        <end position="394"/>
    </location>
</feature>
<keyword evidence="2" id="KW-0472">Membrane</keyword>
<evidence type="ECO:0000256" key="2">
    <source>
        <dbReference type="SAM" id="Phobius"/>
    </source>
</evidence>
<feature type="transmembrane region" description="Helical" evidence="2">
    <location>
        <begin position="139"/>
        <end position="157"/>
    </location>
</feature>
<feature type="transmembrane region" description="Helical" evidence="2">
    <location>
        <begin position="103"/>
        <end position="127"/>
    </location>
</feature>
<keyword evidence="4" id="KW-1185">Reference proteome</keyword>
<feature type="transmembrane region" description="Helical" evidence="2">
    <location>
        <begin position="64"/>
        <end position="91"/>
    </location>
</feature>
<feature type="transmembrane region" description="Helical" evidence="2">
    <location>
        <begin position="163"/>
        <end position="183"/>
    </location>
</feature>
<sequence length="448" mass="46405">MLLLIPVVVTVGGDSFRAALDFTTGVLCLVSLTCSIIWGLVASDRLFLSPKQRLLAQGVHRATAIAALGFLLLHGTVKLVLGHVSAIGALIPFGLGVSGTNGLIGFGALAGLLMITTGVTGALRSSFASPARIAGRWRALHMLAYPAWCSALVHGLYAGREAASWVVAMYCLCLAGVTGALALRAAPLSVKRKVARGVFALLDAQPRVAPGSTPRRGGPLPGMDAAEPDSAAALLQLPPLQGEFTPSREFPSSLGIDSPQAFSSSYGQEERPRPGDGMAAAYRAVSSAPGARPVPLQEEHGGRWPAPSPPPPGEAARPASPAPAASASPAPSGEPPYYATSDPYDTGSTPTYGSGPISPYDTGQTPLYQAEAYRPEAYRSEPHRPEAYRPEGYRPETYAAPEAPAEVRAEAPTEPILFEAPAEPAPNPFEAPAAGEPWSAPGTAGGRR</sequence>
<dbReference type="Proteomes" id="UP000642284">
    <property type="component" value="Unassembled WGS sequence"/>
</dbReference>
<gene>
    <name evidence="3" type="ORF">H9Y04_27315</name>
</gene>
<keyword evidence="2" id="KW-0812">Transmembrane</keyword>
<protein>
    <recommendedName>
        <fullName evidence="5">Cytochrome b/b6 domain-containing protein</fullName>
    </recommendedName>
</protein>
<proteinExistence type="predicted"/>
<evidence type="ECO:0000256" key="1">
    <source>
        <dbReference type="SAM" id="MobiDB-lite"/>
    </source>
</evidence>
<feature type="compositionally biased region" description="Low complexity" evidence="1">
    <location>
        <begin position="314"/>
        <end position="331"/>
    </location>
</feature>
<organism evidence="3 4">
    <name type="scientific">Streptomyces polyasparticus</name>
    <dbReference type="NCBI Taxonomy" id="2767826"/>
    <lineage>
        <taxon>Bacteria</taxon>
        <taxon>Bacillati</taxon>
        <taxon>Actinomycetota</taxon>
        <taxon>Actinomycetes</taxon>
        <taxon>Kitasatosporales</taxon>
        <taxon>Streptomycetaceae</taxon>
        <taxon>Streptomyces</taxon>
    </lineage>
</organism>
<feature type="compositionally biased region" description="Low complexity" evidence="1">
    <location>
        <begin position="412"/>
        <end position="422"/>
    </location>
</feature>
<evidence type="ECO:0000313" key="3">
    <source>
        <dbReference type="EMBL" id="MBC9716253.1"/>
    </source>
</evidence>
<evidence type="ECO:0000313" key="4">
    <source>
        <dbReference type="Proteomes" id="UP000642284"/>
    </source>
</evidence>
<comment type="caution">
    <text evidence="3">The sequence shown here is derived from an EMBL/GenBank/DDBJ whole genome shotgun (WGS) entry which is preliminary data.</text>
</comment>
<name>A0ABR7SLE5_9ACTN</name>
<keyword evidence="2" id="KW-1133">Transmembrane helix</keyword>
<evidence type="ECO:0008006" key="5">
    <source>
        <dbReference type="Google" id="ProtNLM"/>
    </source>
</evidence>
<accession>A0ABR7SLE5</accession>
<feature type="region of interest" description="Disordered" evidence="1">
    <location>
        <begin position="242"/>
        <end position="448"/>
    </location>
</feature>
<feature type="transmembrane region" description="Helical" evidence="2">
    <location>
        <begin position="23"/>
        <end position="43"/>
    </location>
</feature>